<sequence length="48" mass="5344">MPDGLKALELEGSRYDIGDKFGNIKAILEIGLQREELGRVLVFKRVVG</sequence>
<comment type="caution">
    <text evidence="1">The sequence shown here is derived from an EMBL/GenBank/DDBJ whole genome shotgun (WGS) entry which is preliminary data.</text>
</comment>
<accession>A0ABW0W5J8</accession>
<evidence type="ECO:0000313" key="1">
    <source>
        <dbReference type="EMBL" id="MFC5652009.1"/>
    </source>
</evidence>
<keyword evidence="2" id="KW-1185">Reference proteome</keyword>
<reference evidence="2" key="1">
    <citation type="journal article" date="2019" name="Int. J. Syst. Evol. Microbiol.">
        <title>The Global Catalogue of Microorganisms (GCM) 10K type strain sequencing project: providing services to taxonomists for standard genome sequencing and annotation.</title>
        <authorList>
            <consortium name="The Broad Institute Genomics Platform"/>
            <consortium name="The Broad Institute Genome Sequencing Center for Infectious Disease"/>
            <person name="Wu L."/>
            <person name="Ma J."/>
        </authorList>
    </citation>
    <scope>NUCLEOTIDE SEQUENCE [LARGE SCALE GENOMIC DNA]</scope>
    <source>
        <strain evidence="2">CGMCC 1.3240</strain>
    </source>
</reference>
<evidence type="ECO:0000313" key="2">
    <source>
        <dbReference type="Proteomes" id="UP001596047"/>
    </source>
</evidence>
<protein>
    <submittedName>
        <fullName evidence="1">Uncharacterized protein</fullName>
    </submittedName>
</protein>
<dbReference type="Proteomes" id="UP001596047">
    <property type="component" value="Unassembled WGS sequence"/>
</dbReference>
<gene>
    <name evidence="1" type="ORF">ACFPYJ_23400</name>
</gene>
<dbReference type="EMBL" id="JBHSOW010000088">
    <property type="protein sequence ID" value="MFC5652009.1"/>
    <property type="molecule type" value="Genomic_DNA"/>
</dbReference>
<organism evidence="1 2">
    <name type="scientific">Paenibacillus solisilvae</name>
    <dbReference type="NCBI Taxonomy" id="2486751"/>
    <lineage>
        <taxon>Bacteria</taxon>
        <taxon>Bacillati</taxon>
        <taxon>Bacillota</taxon>
        <taxon>Bacilli</taxon>
        <taxon>Bacillales</taxon>
        <taxon>Paenibacillaceae</taxon>
        <taxon>Paenibacillus</taxon>
    </lineage>
</organism>
<proteinExistence type="predicted"/>
<dbReference type="RefSeq" id="WP_379190681.1">
    <property type="nucleotide sequence ID" value="NZ_JBHSOW010000088.1"/>
</dbReference>
<name>A0ABW0W5J8_9BACL</name>